<comment type="caution">
    <text evidence="2">The sequence shown here is derived from an EMBL/GenBank/DDBJ whole genome shotgun (WGS) entry which is preliminary data.</text>
</comment>
<dbReference type="SUPFAM" id="SSF55073">
    <property type="entry name" value="Nucleotide cyclase"/>
    <property type="match status" value="1"/>
</dbReference>
<dbReference type="NCBIfam" id="TIGR00254">
    <property type="entry name" value="GGDEF"/>
    <property type="match status" value="1"/>
</dbReference>
<dbReference type="GO" id="GO:0052621">
    <property type="term" value="F:diguanylate cyclase activity"/>
    <property type="evidence" value="ECO:0007669"/>
    <property type="project" value="TreeGrafter"/>
</dbReference>
<dbReference type="Pfam" id="PF00990">
    <property type="entry name" value="GGDEF"/>
    <property type="match status" value="1"/>
</dbReference>
<dbReference type="EMBL" id="QRTC01000048">
    <property type="protein sequence ID" value="RGQ37251.1"/>
    <property type="molecule type" value="Genomic_DNA"/>
</dbReference>
<accession>A0A412AVN1</accession>
<gene>
    <name evidence="2" type="ORF">DWY99_10815</name>
</gene>
<evidence type="ECO:0000313" key="2">
    <source>
        <dbReference type="EMBL" id="RGQ37251.1"/>
    </source>
</evidence>
<proteinExistence type="predicted"/>
<name>A0A412AVN1_9FIRM</name>
<dbReference type="InterPro" id="IPR000160">
    <property type="entry name" value="GGDEF_dom"/>
</dbReference>
<dbReference type="InterPro" id="IPR043128">
    <property type="entry name" value="Rev_trsase/Diguanyl_cyclase"/>
</dbReference>
<dbReference type="PROSITE" id="PS50887">
    <property type="entry name" value="GGDEF"/>
    <property type="match status" value="1"/>
</dbReference>
<evidence type="ECO:0000259" key="1">
    <source>
        <dbReference type="PROSITE" id="PS50887"/>
    </source>
</evidence>
<feature type="domain" description="GGDEF" evidence="1">
    <location>
        <begin position="1"/>
        <end position="127"/>
    </location>
</feature>
<dbReference type="InterPro" id="IPR029787">
    <property type="entry name" value="Nucleotide_cyclase"/>
</dbReference>
<evidence type="ECO:0000313" key="3">
    <source>
        <dbReference type="Proteomes" id="UP000284751"/>
    </source>
</evidence>
<dbReference type="PANTHER" id="PTHR45138:SF9">
    <property type="entry name" value="DIGUANYLATE CYCLASE DGCM-RELATED"/>
    <property type="match status" value="1"/>
</dbReference>
<dbReference type="PANTHER" id="PTHR45138">
    <property type="entry name" value="REGULATORY COMPONENTS OF SENSORY TRANSDUCTION SYSTEM"/>
    <property type="match status" value="1"/>
</dbReference>
<dbReference type="Proteomes" id="UP000284751">
    <property type="component" value="Unassembled WGS sequence"/>
</dbReference>
<dbReference type="Gene3D" id="3.30.70.270">
    <property type="match status" value="1"/>
</dbReference>
<dbReference type="CDD" id="cd01949">
    <property type="entry name" value="GGDEF"/>
    <property type="match status" value="1"/>
</dbReference>
<reference evidence="2 3" key="1">
    <citation type="submission" date="2018-08" db="EMBL/GenBank/DDBJ databases">
        <title>A genome reference for cultivated species of the human gut microbiota.</title>
        <authorList>
            <person name="Zou Y."/>
            <person name="Xue W."/>
            <person name="Luo G."/>
        </authorList>
    </citation>
    <scope>NUCLEOTIDE SEQUENCE [LARGE SCALE GENOMIC DNA]</scope>
    <source>
        <strain evidence="2 3">AF28-26</strain>
    </source>
</reference>
<dbReference type="InterPro" id="IPR050469">
    <property type="entry name" value="Diguanylate_Cyclase"/>
</dbReference>
<dbReference type="SMART" id="SM00267">
    <property type="entry name" value="GGDEF"/>
    <property type="match status" value="1"/>
</dbReference>
<protein>
    <submittedName>
        <fullName evidence="2">GGDEF domain-containing protein</fullName>
    </submittedName>
</protein>
<sequence>MDIDDFKSFNDDYGHQYGDKILQKVGEKLRGAFRGTDIVGRIGGDEFIVFLEEISSREAIIRKAREVCGMFRKVGDEIGSPREITGSVGVACCPDDGLSFDSLLAKADQALYHAKKCGKNQFSFSTDLSNR</sequence>
<organism evidence="2 3">
    <name type="scientific">[Clostridium] leptum</name>
    <dbReference type="NCBI Taxonomy" id="1535"/>
    <lineage>
        <taxon>Bacteria</taxon>
        <taxon>Bacillati</taxon>
        <taxon>Bacillota</taxon>
        <taxon>Clostridia</taxon>
        <taxon>Eubacteriales</taxon>
        <taxon>Oscillospiraceae</taxon>
        <taxon>Oscillospiraceae incertae sedis</taxon>
    </lineage>
</organism>
<dbReference type="AlphaFoldDB" id="A0A412AVN1"/>